<name>A0A9Q0MW85_9DIPT</name>
<keyword evidence="2" id="KW-1185">Reference proteome</keyword>
<feature type="non-terminal residue" evidence="1">
    <location>
        <position position="91"/>
    </location>
</feature>
<comment type="caution">
    <text evidence="1">The sequence shown here is derived from an EMBL/GenBank/DDBJ whole genome shotgun (WGS) entry which is preliminary data.</text>
</comment>
<protein>
    <submittedName>
        <fullName evidence="1">Uncharacterized protein</fullName>
    </submittedName>
</protein>
<evidence type="ECO:0000313" key="1">
    <source>
        <dbReference type="EMBL" id="KAJ6639083.1"/>
    </source>
</evidence>
<evidence type="ECO:0000313" key="2">
    <source>
        <dbReference type="Proteomes" id="UP001151699"/>
    </source>
</evidence>
<dbReference type="OrthoDB" id="7203715at2759"/>
<organism evidence="1 2">
    <name type="scientific">Pseudolycoriella hygida</name>
    <dbReference type="NCBI Taxonomy" id="35572"/>
    <lineage>
        <taxon>Eukaryota</taxon>
        <taxon>Metazoa</taxon>
        <taxon>Ecdysozoa</taxon>
        <taxon>Arthropoda</taxon>
        <taxon>Hexapoda</taxon>
        <taxon>Insecta</taxon>
        <taxon>Pterygota</taxon>
        <taxon>Neoptera</taxon>
        <taxon>Endopterygota</taxon>
        <taxon>Diptera</taxon>
        <taxon>Nematocera</taxon>
        <taxon>Sciaroidea</taxon>
        <taxon>Sciaridae</taxon>
        <taxon>Pseudolycoriella</taxon>
    </lineage>
</organism>
<gene>
    <name evidence="1" type="ORF">Bhyg_11822</name>
</gene>
<dbReference type="EMBL" id="WJQU01000003">
    <property type="protein sequence ID" value="KAJ6639083.1"/>
    <property type="molecule type" value="Genomic_DNA"/>
</dbReference>
<sequence>IQILYQGSAILKVIETRWAGHVRATNAIYENYTEIVNVLPQVREKCDMKFDAYDIAIATGLQRAIQTPKQNTTVQRDIISRVYANNSKRDE</sequence>
<accession>A0A9Q0MW85</accession>
<proteinExistence type="predicted"/>
<dbReference type="Proteomes" id="UP001151699">
    <property type="component" value="Chromosome X"/>
</dbReference>
<reference evidence="1" key="1">
    <citation type="submission" date="2022-07" db="EMBL/GenBank/DDBJ databases">
        <authorList>
            <person name="Trinca V."/>
            <person name="Uliana J.V.C."/>
            <person name="Torres T.T."/>
            <person name="Ward R.J."/>
            <person name="Monesi N."/>
        </authorList>
    </citation>
    <scope>NUCLEOTIDE SEQUENCE</scope>
    <source>
        <strain evidence="1">HSMRA1968</strain>
        <tissue evidence="1">Whole embryos</tissue>
    </source>
</reference>
<dbReference type="AlphaFoldDB" id="A0A9Q0MW85"/>